<gene>
    <name evidence="4" type="ORF">BPT24_139</name>
</gene>
<dbReference type="EMBL" id="LC168164">
    <property type="protein sequence ID" value="BAV39265.1"/>
    <property type="molecule type" value="Genomic_DNA"/>
</dbReference>
<name>A0A1B4XWT9_9CAUD</name>
<organism evidence="4 5">
    <name type="scientific">Tenacibaculum phage pT24</name>
    <dbReference type="NCBI Taxonomy" id="1880590"/>
    <lineage>
        <taxon>Viruses</taxon>
        <taxon>Duplodnaviria</taxon>
        <taxon>Heunggongvirae</taxon>
        <taxon>Uroviricota</taxon>
        <taxon>Caudoviricetes</taxon>
        <taxon>Kungbxnavirus</taxon>
        <taxon>Kungbxnavirus pT24</taxon>
    </lineage>
</organism>
<protein>
    <recommendedName>
        <fullName evidence="6">Major capsid protein</fullName>
    </recommendedName>
</protein>
<dbReference type="Pfam" id="PF07068">
    <property type="entry name" value="Gp23"/>
    <property type="match status" value="1"/>
</dbReference>
<evidence type="ECO:0000313" key="4">
    <source>
        <dbReference type="EMBL" id="BAV39265.1"/>
    </source>
</evidence>
<dbReference type="InterPro" id="IPR010762">
    <property type="entry name" value="Gp23/Gp24_T4-like"/>
</dbReference>
<evidence type="ECO:0000256" key="1">
    <source>
        <dbReference type="ARBA" id="ARBA00004328"/>
    </source>
</evidence>
<evidence type="ECO:0000256" key="3">
    <source>
        <dbReference type="ARBA" id="ARBA00022844"/>
    </source>
</evidence>
<reference evidence="4 5" key="1">
    <citation type="submission" date="2016-07" db="EMBL/GenBank/DDBJ databases">
        <title>Characterization of three bacteriophages infecting bacteria isolated from shrimp culture pond water.</title>
        <authorList>
            <person name="Khoa H.V."/>
        </authorList>
    </citation>
    <scope>NUCLEOTIDE SEQUENCE [LARGE SCALE GENOMIC DNA]</scope>
</reference>
<dbReference type="Proteomes" id="UP000224877">
    <property type="component" value="Segment"/>
</dbReference>
<dbReference type="GO" id="GO:0019028">
    <property type="term" value="C:viral capsid"/>
    <property type="evidence" value="ECO:0007669"/>
    <property type="project" value="UniProtKB-KW"/>
</dbReference>
<accession>A0A1B4XWT9</accession>
<keyword evidence="5" id="KW-1185">Reference proteome</keyword>
<evidence type="ECO:0008006" key="6">
    <source>
        <dbReference type="Google" id="ProtNLM"/>
    </source>
</evidence>
<keyword evidence="2" id="KW-0167">Capsid protein</keyword>
<keyword evidence="3" id="KW-0946">Virion</keyword>
<comment type="subcellular location">
    <subcellularLocation>
        <location evidence="1">Virion</location>
    </subcellularLocation>
</comment>
<evidence type="ECO:0000313" key="5">
    <source>
        <dbReference type="Proteomes" id="UP000224877"/>
    </source>
</evidence>
<proteinExistence type="predicted"/>
<evidence type="ECO:0000256" key="2">
    <source>
        <dbReference type="ARBA" id="ARBA00022561"/>
    </source>
</evidence>
<sequence>MVKYQKINPSVAKEKFGALITESTGVENQQKLETIAKICAITESIHANGSPLLQGQNILESYGATTPAQMPTMGSFVNPQNPNGTVGQSMDKAYQGGSDFTTARLGIAMNVAAQTIGLDLVPTIPIDMPLTTYGFLDIVYAGGRLDSAEHKISYISVSGGIIGTEGLDYSKLVKGNTLYITPSNGTALQDGLAIEGIYMGKSRIDASLILKVVNAGSYNATTNAFVADTTNSVLSVMNAVAEAGLAPTDEAGDVVAGDIQHLGSAFLAKHVSALDNHIQAASTVDQVTENPDPREVAEKGTTSRIGLRFYTKQVAPVEYAIEGESTRHQVTDLGAYGIDVYTELFKAAQNELSQSINKHITKTLFKLGVTTAASAAVSKGADLNLFTAPASVGTKAMNTFGFLASETGEFKDIMDVDRSGVFGAVKNSETNSSAENQLTRARKIQSKLLAAQALINNLSRKGEGDFAVVNSQVKAALVDSLTEVNSHASTISGNTAGLYRLGKIANLEVFCDPNMDWTDTRVLIGRKGNESDSGLKFMPYDLVSTVTTIPEGTMSIKFLVASRYALLPAGFHPELNYLTIALETGFGSWI</sequence>